<dbReference type="Pfam" id="PF07238">
    <property type="entry name" value="PilZ"/>
    <property type="match status" value="1"/>
</dbReference>
<dbReference type="SUPFAM" id="SSF141371">
    <property type="entry name" value="PilZ domain-like"/>
    <property type="match status" value="1"/>
</dbReference>
<evidence type="ECO:0000313" key="2">
    <source>
        <dbReference type="EMBL" id="MXO55760.1"/>
    </source>
</evidence>
<reference evidence="2 3" key="1">
    <citation type="submission" date="2019-12" db="EMBL/GenBank/DDBJ databases">
        <title>Genomic-based taxomic classification of the family Erythrobacteraceae.</title>
        <authorList>
            <person name="Xu L."/>
        </authorList>
    </citation>
    <scope>NUCLEOTIDE SEQUENCE [LARGE SCALE GENOMIC DNA]</scope>
    <source>
        <strain evidence="2 3">JCM 17802</strain>
    </source>
</reference>
<protein>
    <recommendedName>
        <fullName evidence="1">PilZ domain-containing protein</fullName>
    </recommendedName>
</protein>
<name>A0A6I4SKV2_9SPHN</name>
<dbReference type="EMBL" id="WTYS01000001">
    <property type="protein sequence ID" value="MXO55760.1"/>
    <property type="molecule type" value="Genomic_DNA"/>
</dbReference>
<accession>A0A6I4SKV2</accession>
<comment type="caution">
    <text evidence="2">The sequence shown here is derived from an EMBL/GenBank/DDBJ whole genome shotgun (WGS) entry which is preliminary data.</text>
</comment>
<gene>
    <name evidence="2" type="ORF">GRI36_02575</name>
</gene>
<organism evidence="2 3">
    <name type="scientific">Pontixanthobacter gangjinensis</name>
    <dbReference type="NCBI Taxonomy" id="1028742"/>
    <lineage>
        <taxon>Bacteria</taxon>
        <taxon>Pseudomonadati</taxon>
        <taxon>Pseudomonadota</taxon>
        <taxon>Alphaproteobacteria</taxon>
        <taxon>Sphingomonadales</taxon>
        <taxon>Erythrobacteraceae</taxon>
        <taxon>Pontixanthobacter</taxon>
    </lineage>
</organism>
<dbReference type="InterPro" id="IPR009875">
    <property type="entry name" value="PilZ_domain"/>
</dbReference>
<dbReference type="AlphaFoldDB" id="A0A6I4SKV2"/>
<dbReference type="GO" id="GO:0035438">
    <property type="term" value="F:cyclic-di-GMP binding"/>
    <property type="evidence" value="ECO:0007669"/>
    <property type="project" value="InterPro"/>
</dbReference>
<proteinExistence type="predicted"/>
<sequence length="103" mass="11686">MQDRSSPRHSVTIIGNYRSGSGLKRQVTMTDLSETGCRFYDRRSVLQIGSTLTLRIQTLGPFDAIVKWMSEDRVGVQFANPIYGPVFEHIKNTLDNSDWRPPA</sequence>
<evidence type="ECO:0000259" key="1">
    <source>
        <dbReference type="Pfam" id="PF07238"/>
    </source>
</evidence>
<dbReference type="Proteomes" id="UP000468943">
    <property type="component" value="Unassembled WGS sequence"/>
</dbReference>
<dbReference type="RefSeq" id="WP_160597044.1">
    <property type="nucleotide sequence ID" value="NZ_WTYS01000001.1"/>
</dbReference>
<feature type="domain" description="PilZ" evidence="1">
    <location>
        <begin position="2"/>
        <end position="82"/>
    </location>
</feature>
<dbReference type="OrthoDB" id="9794070at2"/>
<evidence type="ECO:0000313" key="3">
    <source>
        <dbReference type="Proteomes" id="UP000468943"/>
    </source>
</evidence>
<keyword evidence="3" id="KW-1185">Reference proteome</keyword>